<comment type="catalytic activity">
    <reaction evidence="8">
        <text>6-carboxy-5,6,7,8-tetrahydropterin + H(+) = 7-carboxy-7-carbaguanine + NH4(+)</text>
        <dbReference type="Rhea" id="RHEA:27974"/>
        <dbReference type="ChEBI" id="CHEBI:15378"/>
        <dbReference type="ChEBI" id="CHEBI:28938"/>
        <dbReference type="ChEBI" id="CHEBI:61032"/>
        <dbReference type="ChEBI" id="CHEBI:61036"/>
        <dbReference type="EC" id="4.3.99.3"/>
    </reaction>
</comment>
<dbReference type="InterPro" id="IPR013785">
    <property type="entry name" value="Aldolase_TIM"/>
</dbReference>
<feature type="binding site" evidence="8">
    <location>
        <position position="53"/>
    </location>
    <ligand>
        <name>Mg(2+)</name>
        <dbReference type="ChEBI" id="CHEBI:18420"/>
    </ligand>
</feature>
<dbReference type="GO" id="GO:0008616">
    <property type="term" value="P:tRNA queuosine(34) biosynthetic process"/>
    <property type="evidence" value="ECO:0007669"/>
    <property type="project" value="UniProtKB-UniRule"/>
</dbReference>
<dbReference type="InterPro" id="IPR027621">
    <property type="entry name" value="rSAM_QueE_gams"/>
</dbReference>
<keyword evidence="1 8" id="KW-0004">4Fe-4S</keyword>
<proteinExistence type="inferred from homology"/>
<evidence type="ECO:0000256" key="6">
    <source>
        <dbReference type="ARBA" id="ARBA00023014"/>
    </source>
</evidence>
<feature type="binding site" evidence="8">
    <location>
        <position position="48"/>
    </location>
    <ligand>
        <name>[4Fe-4S] cluster</name>
        <dbReference type="ChEBI" id="CHEBI:49883"/>
        <note>4Fe-4S-S-AdoMet</note>
    </ligand>
</feature>
<feature type="binding site" evidence="8">
    <location>
        <position position="83"/>
    </location>
    <ligand>
        <name>substrate</name>
    </ligand>
</feature>
<comment type="function">
    <text evidence="8">Catalyzes the complex heterocyclic radical-mediated conversion of 6-carboxy-5,6,7,8-tetrahydropterin (CPH4) to 7-carboxy-7-deazaguanine (CDG), a step common to the biosynthetic pathways of all 7-deazapurine-containing compounds.</text>
</comment>
<dbReference type="AlphaFoldDB" id="A0A1I1U6P8"/>
<keyword evidence="8" id="KW-0671">Queuosine biosynthesis</keyword>
<dbReference type="GO" id="GO:0051539">
    <property type="term" value="F:4 iron, 4 sulfur cluster binding"/>
    <property type="evidence" value="ECO:0007669"/>
    <property type="project" value="UniProtKB-UniRule"/>
</dbReference>
<comment type="pathway">
    <text evidence="8">Purine metabolism; 7-cyano-7-deazaguanine biosynthesis.</text>
</comment>
<evidence type="ECO:0000256" key="5">
    <source>
        <dbReference type="ARBA" id="ARBA00023004"/>
    </source>
</evidence>
<organism evidence="10 11">
    <name type="scientific">Pseudomonas straminea</name>
    <dbReference type="NCBI Taxonomy" id="47882"/>
    <lineage>
        <taxon>Bacteria</taxon>
        <taxon>Pseudomonadati</taxon>
        <taxon>Pseudomonadota</taxon>
        <taxon>Gammaproteobacteria</taxon>
        <taxon>Pseudomonadales</taxon>
        <taxon>Pseudomonadaceae</taxon>
        <taxon>Phytopseudomonas</taxon>
    </lineage>
</organism>
<keyword evidence="7 8" id="KW-0456">Lyase</keyword>
<dbReference type="Proteomes" id="UP000243950">
    <property type="component" value="Unassembled WGS sequence"/>
</dbReference>
<dbReference type="SFLD" id="SFLDS00029">
    <property type="entry name" value="Radical_SAM"/>
    <property type="match status" value="1"/>
</dbReference>
<dbReference type="CDD" id="cd01335">
    <property type="entry name" value="Radical_SAM"/>
    <property type="match status" value="1"/>
</dbReference>
<keyword evidence="11" id="KW-1185">Reference proteome</keyword>
<dbReference type="GO" id="GO:0000287">
    <property type="term" value="F:magnesium ion binding"/>
    <property type="evidence" value="ECO:0007669"/>
    <property type="project" value="UniProtKB-UniRule"/>
</dbReference>
<dbReference type="InterPro" id="IPR058240">
    <property type="entry name" value="rSAM_sf"/>
</dbReference>
<keyword evidence="2 8" id="KW-0949">S-adenosyl-L-methionine</keyword>
<comment type="similarity">
    <text evidence="8">Belongs to the radical SAM superfamily. 7-carboxy-7-deazaguanine synthase family.</text>
</comment>
<accession>A0A1I1U6P8</accession>
<dbReference type="EMBL" id="FOMO01000003">
    <property type="protein sequence ID" value="SFD66551.1"/>
    <property type="molecule type" value="Genomic_DNA"/>
</dbReference>
<evidence type="ECO:0000259" key="9">
    <source>
        <dbReference type="PROSITE" id="PS51918"/>
    </source>
</evidence>
<feature type="binding site" evidence="8">
    <location>
        <position position="44"/>
    </location>
    <ligand>
        <name>[4Fe-4S] cluster</name>
        <dbReference type="ChEBI" id="CHEBI:49883"/>
        <note>4Fe-4S-S-AdoMet</note>
    </ligand>
</feature>
<evidence type="ECO:0000313" key="11">
    <source>
        <dbReference type="Proteomes" id="UP000243950"/>
    </source>
</evidence>
<feature type="domain" description="Radical SAM core" evidence="9">
    <location>
        <begin position="31"/>
        <end position="222"/>
    </location>
</feature>
<comment type="caution">
    <text evidence="8">Lacks conserved residue(s) required for the propagation of feature annotation.</text>
</comment>
<comment type="cofactor">
    <cofactor evidence="8">
        <name>S-adenosyl-L-methionine</name>
        <dbReference type="ChEBI" id="CHEBI:59789"/>
    </cofactor>
    <text evidence="8">Binds 1 S-adenosyl-L-methionine per subunit.</text>
</comment>
<dbReference type="EC" id="4.3.99.3" evidence="8"/>
<name>A0A1I1U6P8_PSEOC</name>
<evidence type="ECO:0000256" key="4">
    <source>
        <dbReference type="ARBA" id="ARBA00022842"/>
    </source>
</evidence>
<keyword evidence="5 8" id="KW-0408">Iron</keyword>
<evidence type="ECO:0000256" key="7">
    <source>
        <dbReference type="ARBA" id="ARBA00023239"/>
    </source>
</evidence>
<dbReference type="GO" id="GO:1904047">
    <property type="term" value="F:S-adenosyl-L-methionine binding"/>
    <property type="evidence" value="ECO:0007669"/>
    <property type="project" value="UniProtKB-UniRule"/>
</dbReference>
<comment type="subunit">
    <text evidence="8">Homodimer.</text>
</comment>
<dbReference type="PROSITE" id="PS51918">
    <property type="entry name" value="RADICAL_SAM"/>
    <property type="match status" value="1"/>
</dbReference>
<keyword evidence="3 8" id="KW-0479">Metal-binding</keyword>
<feature type="binding site" evidence="8">
    <location>
        <position position="85"/>
    </location>
    <ligand>
        <name>S-adenosyl-L-methionine</name>
        <dbReference type="ChEBI" id="CHEBI:59789"/>
    </ligand>
</feature>
<evidence type="ECO:0000256" key="3">
    <source>
        <dbReference type="ARBA" id="ARBA00022723"/>
    </source>
</evidence>
<evidence type="ECO:0000256" key="8">
    <source>
        <dbReference type="HAMAP-Rule" id="MF_00917"/>
    </source>
</evidence>
<gene>
    <name evidence="8" type="primary">queE</name>
    <name evidence="10" type="ORF">SAMN05216372_103110</name>
</gene>
<dbReference type="UniPathway" id="UPA00391"/>
<dbReference type="PANTHER" id="PTHR42836:SF1">
    <property type="entry name" value="7-CARBOXY-7-DEAZAGUANINE SYNTHASE"/>
    <property type="match status" value="1"/>
</dbReference>
<protein>
    <recommendedName>
        <fullName evidence="8">7-carboxy-7-deazaguanine synthase</fullName>
        <shortName evidence="8">CDG synthase</shortName>
        <ecNumber evidence="8">4.3.99.3</ecNumber>
    </recommendedName>
    <alternativeName>
        <fullName evidence="8">Queuosine biosynthesis protein QueE</fullName>
    </alternativeName>
</protein>
<reference evidence="11" key="1">
    <citation type="submission" date="2016-10" db="EMBL/GenBank/DDBJ databases">
        <authorList>
            <person name="Varghese N."/>
            <person name="Submissions S."/>
        </authorList>
    </citation>
    <scope>NUCLEOTIDE SEQUENCE [LARGE SCALE GENOMIC DNA]</scope>
    <source>
        <strain evidence="11">JCM 2783</strain>
    </source>
</reference>
<dbReference type="SUPFAM" id="SSF102114">
    <property type="entry name" value="Radical SAM enzymes"/>
    <property type="match status" value="1"/>
</dbReference>
<keyword evidence="4 8" id="KW-0460">Magnesium</keyword>
<feature type="binding site" evidence="8">
    <location>
        <begin position="25"/>
        <end position="27"/>
    </location>
    <ligand>
        <name>substrate</name>
    </ligand>
</feature>
<dbReference type="GO" id="GO:0016840">
    <property type="term" value="F:carbon-nitrogen lyase activity"/>
    <property type="evidence" value="ECO:0007669"/>
    <property type="project" value="UniProtKB-UniRule"/>
</dbReference>
<feature type="binding site" evidence="8">
    <location>
        <position position="51"/>
    </location>
    <ligand>
        <name>[4Fe-4S] cluster</name>
        <dbReference type="ChEBI" id="CHEBI:49883"/>
        <note>4Fe-4S-S-AdoMet</note>
    </ligand>
</feature>
<dbReference type="InterPro" id="IPR024924">
    <property type="entry name" value="7-CO-7-deazaguanine_synth-like"/>
</dbReference>
<dbReference type="PIRSF" id="PIRSF000370">
    <property type="entry name" value="QueE"/>
    <property type="match status" value="1"/>
</dbReference>
<comment type="cofactor">
    <cofactor evidence="8">
        <name>[4Fe-4S] cluster</name>
        <dbReference type="ChEBI" id="CHEBI:49883"/>
    </cofactor>
    <text evidence="8">Binds 1 [4Fe-4S] cluster. The cluster is coordinated with 3 cysteines and an exchangeable S-adenosyl-L-methionine.</text>
</comment>
<comment type="cofactor">
    <cofactor evidence="8">
        <name>Mg(2+)</name>
        <dbReference type="ChEBI" id="CHEBI:18420"/>
    </cofactor>
</comment>
<evidence type="ECO:0000256" key="1">
    <source>
        <dbReference type="ARBA" id="ARBA00022485"/>
    </source>
</evidence>
<dbReference type="Gene3D" id="3.20.20.70">
    <property type="entry name" value="Aldolase class I"/>
    <property type="match status" value="1"/>
</dbReference>
<evidence type="ECO:0000256" key="2">
    <source>
        <dbReference type="ARBA" id="ARBA00022691"/>
    </source>
</evidence>
<dbReference type="NCBIfam" id="TIGR04349">
    <property type="entry name" value="rSAM_QueE_gams"/>
    <property type="match status" value="1"/>
</dbReference>
<dbReference type="PANTHER" id="PTHR42836">
    <property type="entry name" value="7-CARBOXY-7-DEAZAGUANINE SYNTHASE"/>
    <property type="match status" value="1"/>
</dbReference>
<evidence type="ECO:0000313" key="10">
    <source>
        <dbReference type="EMBL" id="SFD66551.1"/>
    </source>
</evidence>
<dbReference type="HAMAP" id="MF_00917">
    <property type="entry name" value="QueE"/>
    <property type="match status" value="1"/>
</dbReference>
<dbReference type="InterPro" id="IPR007197">
    <property type="entry name" value="rSAM"/>
</dbReference>
<sequence length="226" mass="24939">MACLAVTPGAPMKDTLRITEIFFSLQGEARTAGLPTVFVRLTGCPLRCQYCDTAYAFSGGELLTLDAILEQVASYRPRYVCVTGGEPLAQPNCIPLLEKLCDAGYDVSLETSGALDVAAVDPRVSKVVDLKTPGSAEMGRNRYENIVHLQPRDQVKFVICSREDYDWSVSKVIQYDLPARVGEVLFSPSHGQVSGRQLAEWVIADNLPVRMQLQLHKILWNDEPGH</sequence>
<feature type="binding site" evidence="8">
    <location>
        <begin position="50"/>
        <end position="52"/>
    </location>
    <ligand>
        <name>S-adenosyl-L-methionine</name>
        <dbReference type="ChEBI" id="CHEBI:59789"/>
    </ligand>
</feature>
<dbReference type="Pfam" id="PF04055">
    <property type="entry name" value="Radical_SAM"/>
    <property type="match status" value="1"/>
</dbReference>
<feature type="binding site" evidence="8">
    <location>
        <position position="40"/>
    </location>
    <ligand>
        <name>substrate</name>
    </ligand>
</feature>
<keyword evidence="6 8" id="KW-0411">Iron-sulfur</keyword>